<name>A0ABX8ZCK3_9SPHN</name>
<dbReference type="EMBL" id="CP081297">
    <property type="protein sequence ID" value="QZD86725.1"/>
    <property type="molecule type" value="Genomic_DNA"/>
</dbReference>
<organism evidence="1 2">
    <name type="scientific">Qipengyuania psychrotolerans</name>
    <dbReference type="NCBI Taxonomy" id="2867238"/>
    <lineage>
        <taxon>Bacteria</taxon>
        <taxon>Pseudomonadati</taxon>
        <taxon>Pseudomonadota</taxon>
        <taxon>Alphaproteobacteria</taxon>
        <taxon>Sphingomonadales</taxon>
        <taxon>Erythrobacteraceae</taxon>
        <taxon>Qipengyuania</taxon>
    </lineage>
</organism>
<evidence type="ECO:0000313" key="1">
    <source>
        <dbReference type="EMBL" id="QZD86725.1"/>
    </source>
</evidence>
<keyword evidence="2" id="KW-1185">Reference proteome</keyword>
<sequence length="632" mass="68185">MAKEACDALAVECNSGGPQSDGPATLVFLVGGAGNGKSELARDFLSQVKATRITPASRFSQRKYEFKLPKGSHLTVVNDATIPPEEATEEGPLAEEISNAISSQSYLLACVNRGVLIGEAKQGLSGGGIQDSVIKWLLSATGSWPADGTQIECEKVDKGHYRFARLSQDAEAIASIHVVFMDYLSLLESSEGSGSASSGLSSPLEAKQLALSPILGRDHEAGGDAAFAGPLSKAAASFLAGVAENSLDPIRANAEVLARPKAAGALCAVFRGAEILAGSHFTYRDLWAFFSHALVGSSTPASYQRLAKWLGQKADEASSADPKEHLAAMMALASLRTHMVLFDAGVLKSQITLPSENFDWATIDNDALHAIRSIDPLKDFGPSSGSEYNTLLDRLTGIEDGKLPSELIKAEWPGFASHWTEFDTKLEQAVSNALDPNAGKSELHYRNRILGWYGRYMFRLVATANGWPAHCSLVSRWQYAWNLANRSKRLEKEIERSVLSIVLPEAEGSNETYFPILRSRVETLRESDRSVTIEVPRNKFGIKATANGDSIILELEASGSENVNAAQTVLDFHLLREALSRNGNHGFTDSLAVIEPRLERIRASVLATQIGSDGQGQNYRVTYRGGQAEVFS</sequence>
<reference evidence="1 2" key="1">
    <citation type="submission" date="2021-08" db="EMBL/GenBank/DDBJ databases">
        <title>Comparative Genomics Analysis of the Genus Qipengyuania Reveals Extensive Genetic Diversity and Metabolic Versatility, Including the Description of Fifteen Novel Species.</title>
        <authorList>
            <person name="Liu Y."/>
        </authorList>
    </citation>
    <scope>NUCLEOTIDE SEQUENCE [LARGE SCALE GENOMIC DNA]</scope>
    <source>
        <strain evidence="1 2">1XM2-8</strain>
    </source>
</reference>
<protein>
    <submittedName>
        <fullName evidence="1">Uncharacterized protein</fullName>
    </submittedName>
</protein>
<evidence type="ECO:0000313" key="2">
    <source>
        <dbReference type="Proteomes" id="UP000824280"/>
    </source>
</evidence>
<accession>A0ABX8ZCK3</accession>
<dbReference type="RefSeq" id="WP_221422267.1">
    <property type="nucleotide sequence ID" value="NZ_CP081297.1"/>
</dbReference>
<proteinExistence type="predicted"/>
<gene>
    <name evidence="1" type="ORF">K3166_11005</name>
</gene>
<dbReference type="Proteomes" id="UP000824280">
    <property type="component" value="Chromosome"/>
</dbReference>